<evidence type="ECO:0000313" key="1">
    <source>
        <dbReference type="EMBL" id="KAE8394493.1"/>
    </source>
</evidence>
<proteinExistence type="predicted"/>
<gene>
    <name evidence="1" type="ORF">BDV23DRAFT_5067</name>
</gene>
<dbReference type="Proteomes" id="UP000326877">
    <property type="component" value="Unassembled WGS sequence"/>
</dbReference>
<dbReference type="Gene3D" id="2.40.110.20">
    <property type="match status" value="1"/>
</dbReference>
<sequence length="90" mass="10224">MFKTRRFGPRTRLNAQVEGLKRADKDDYPISGFRFFSFATDANVILLLAKTRRESLACFPALLRKTVIRKTTTLESLPTTFIIIGEQAVS</sequence>
<dbReference type="EMBL" id="ML735223">
    <property type="protein sequence ID" value="KAE8394493.1"/>
    <property type="molecule type" value="Genomic_DNA"/>
</dbReference>
<organism evidence="1">
    <name type="scientific">Petromyces alliaceus</name>
    <name type="common">Aspergillus alliaceus</name>
    <dbReference type="NCBI Taxonomy" id="209559"/>
    <lineage>
        <taxon>Eukaryota</taxon>
        <taxon>Fungi</taxon>
        <taxon>Dikarya</taxon>
        <taxon>Ascomycota</taxon>
        <taxon>Pezizomycotina</taxon>
        <taxon>Eurotiomycetes</taxon>
        <taxon>Eurotiomycetidae</taxon>
        <taxon>Eurotiales</taxon>
        <taxon>Aspergillaceae</taxon>
        <taxon>Aspergillus</taxon>
        <taxon>Aspergillus subgen. Circumdati</taxon>
    </lineage>
</organism>
<accession>A0A5N7CLZ0</accession>
<name>A0A5N7CLZ0_PETAA</name>
<protein>
    <submittedName>
        <fullName evidence="1">Uncharacterized protein</fullName>
    </submittedName>
</protein>
<reference evidence="1" key="1">
    <citation type="submission" date="2019-04" db="EMBL/GenBank/DDBJ databases">
        <title>Friends and foes A comparative genomics studyof 23 Aspergillus species from section Flavi.</title>
        <authorList>
            <consortium name="DOE Joint Genome Institute"/>
            <person name="Kjaerbolling I."/>
            <person name="Vesth T."/>
            <person name="Frisvad J.C."/>
            <person name="Nybo J.L."/>
            <person name="Theobald S."/>
            <person name="Kildgaard S."/>
            <person name="Isbrandt T."/>
            <person name="Kuo A."/>
            <person name="Sato A."/>
            <person name="Lyhne E.K."/>
            <person name="Kogle M.E."/>
            <person name="Wiebenga A."/>
            <person name="Kun R.S."/>
            <person name="Lubbers R.J."/>
            <person name="Makela M.R."/>
            <person name="Barry K."/>
            <person name="Chovatia M."/>
            <person name="Clum A."/>
            <person name="Daum C."/>
            <person name="Haridas S."/>
            <person name="He G."/>
            <person name="LaButti K."/>
            <person name="Lipzen A."/>
            <person name="Mondo S."/>
            <person name="Riley R."/>
            <person name="Salamov A."/>
            <person name="Simmons B.A."/>
            <person name="Magnuson J.K."/>
            <person name="Henrissat B."/>
            <person name="Mortensen U.H."/>
            <person name="Larsen T.O."/>
            <person name="Devries R.P."/>
            <person name="Grigoriev I.V."/>
            <person name="Machida M."/>
            <person name="Baker S.E."/>
            <person name="Andersen M.R."/>
        </authorList>
    </citation>
    <scope>NUCLEOTIDE SEQUENCE [LARGE SCALE GENOMIC DNA]</scope>
    <source>
        <strain evidence="1">IBT 14317</strain>
    </source>
</reference>
<dbReference type="AlphaFoldDB" id="A0A5N7CLZ0"/>